<dbReference type="InterPro" id="IPR050196">
    <property type="entry name" value="Cytochrome_P450_Monoox"/>
</dbReference>
<dbReference type="STRING" id="1149755.A0A2J6RCK7"/>
<dbReference type="PRINTS" id="PR00385">
    <property type="entry name" value="P450"/>
</dbReference>
<dbReference type="PANTHER" id="PTHR24291:SF50">
    <property type="entry name" value="BIFUNCTIONAL ALBAFLAVENONE MONOOXYGENASE_TERPENE SYNTHASE"/>
    <property type="match status" value="1"/>
</dbReference>
<dbReference type="InterPro" id="IPR002401">
    <property type="entry name" value="Cyt_P450_E_grp-I"/>
</dbReference>
<evidence type="ECO:0000256" key="6">
    <source>
        <dbReference type="ARBA" id="ARBA00023033"/>
    </source>
</evidence>
<name>A0A2J6RCK7_HYAVF</name>
<dbReference type="InterPro" id="IPR036396">
    <property type="entry name" value="Cyt_P450_sf"/>
</dbReference>
<reference evidence="8 9" key="1">
    <citation type="submission" date="2016-04" db="EMBL/GenBank/DDBJ databases">
        <title>A degradative enzymes factory behind the ericoid mycorrhizal symbiosis.</title>
        <authorList>
            <consortium name="DOE Joint Genome Institute"/>
            <person name="Martino E."/>
            <person name="Morin E."/>
            <person name="Grelet G."/>
            <person name="Kuo A."/>
            <person name="Kohler A."/>
            <person name="Daghino S."/>
            <person name="Barry K."/>
            <person name="Choi C."/>
            <person name="Cichocki N."/>
            <person name="Clum A."/>
            <person name="Copeland A."/>
            <person name="Hainaut M."/>
            <person name="Haridas S."/>
            <person name="Labutti K."/>
            <person name="Lindquist E."/>
            <person name="Lipzen A."/>
            <person name="Khouja H.-R."/>
            <person name="Murat C."/>
            <person name="Ohm R."/>
            <person name="Olson A."/>
            <person name="Spatafora J."/>
            <person name="Veneault-Fourrey C."/>
            <person name="Henrissat B."/>
            <person name="Grigoriev I."/>
            <person name="Martin F."/>
            <person name="Perotto S."/>
        </authorList>
    </citation>
    <scope>NUCLEOTIDE SEQUENCE [LARGE SCALE GENOMIC DNA]</scope>
    <source>
        <strain evidence="8 9">F</strain>
    </source>
</reference>
<sequence>MAIKSLAIVGILVLGYFLVRLHQQRSKFKNLPGPPHHPLWGHLPVMAEMARSLPLDAGPQYYAHYIRTKYDLGDFFYLDLWPLALPQLVITHPDLAVQIAQSKTTFDKGPLVHQYLTPLLGEKAMVSANGQDWKVSRRLFTPGMLHGNLLQHIPECVDDCQIFREKLTEHATKNDIFVFEELCAKLIFKMVTRIILGVECNALQKDDYFMTMFRRQASLLPQTFLACYFIPPGLKTFYHRWITRRGLDSFISNLITNRLESHEKTAETKHSRKKSVVVDYAVDTWRGDLLDEQGTPKVVNLDLATLNNIISQVKTLIFGGHDSSSSIICYVYYLLNRNPKALAKLRQEHDEVLGKDVLEAGRMLKKDPTIINQLPFTLAVIKETLRILPPILGTYKRGRKDDLFKDPMDFIPERYLTNDPTDPYFVPKDAWRVFEKGPRNCIGEALALIQVKVALVMTIRTFDFQEVYPEDAPEIEGEKMYQAFHVTGKPSLGMPGRMSFAEKKGELEVTDGGACS</sequence>
<keyword evidence="2 7" id="KW-0349">Heme</keyword>
<dbReference type="GO" id="GO:0004497">
    <property type="term" value="F:monooxygenase activity"/>
    <property type="evidence" value="ECO:0007669"/>
    <property type="project" value="UniProtKB-KW"/>
</dbReference>
<evidence type="ECO:0000256" key="5">
    <source>
        <dbReference type="ARBA" id="ARBA00023004"/>
    </source>
</evidence>
<keyword evidence="3 7" id="KW-0479">Metal-binding</keyword>
<keyword evidence="6" id="KW-0503">Monooxygenase</keyword>
<dbReference type="InterPro" id="IPR001128">
    <property type="entry name" value="Cyt_P450"/>
</dbReference>
<evidence type="ECO:0000256" key="2">
    <source>
        <dbReference type="ARBA" id="ARBA00022617"/>
    </source>
</evidence>
<keyword evidence="4" id="KW-0560">Oxidoreductase</keyword>
<dbReference type="Gene3D" id="1.10.630.10">
    <property type="entry name" value="Cytochrome P450"/>
    <property type="match status" value="1"/>
</dbReference>
<comment type="cofactor">
    <cofactor evidence="7">
        <name>heme</name>
        <dbReference type="ChEBI" id="CHEBI:30413"/>
    </cofactor>
</comment>
<gene>
    <name evidence="8" type="ORF">L207DRAFT_533114</name>
</gene>
<dbReference type="GO" id="GO:0016705">
    <property type="term" value="F:oxidoreductase activity, acting on paired donors, with incorporation or reduction of molecular oxygen"/>
    <property type="evidence" value="ECO:0007669"/>
    <property type="project" value="InterPro"/>
</dbReference>
<organism evidence="8 9">
    <name type="scientific">Hyaloscypha variabilis (strain UAMH 11265 / GT02V1 / F)</name>
    <name type="common">Meliniomyces variabilis</name>
    <dbReference type="NCBI Taxonomy" id="1149755"/>
    <lineage>
        <taxon>Eukaryota</taxon>
        <taxon>Fungi</taxon>
        <taxon>Dikarya</taxon>
        <taxon>Ascomycota</taxon>
        <taxon>Pezizomycotina</taxon>
        <taxon>Leotiomycetes</taxon>
        <taxon>Helotiales</taxon>
        <taxon>Hyaloscyphaceae</taxon>
        <taxon>Hyaloscypha</taxon>
        <taxon>Hyaloscypha variabilis</taxon>
    </lineage>
</organism>
<dbReference type="SUPFAM" id="SSF48264">
    <property type="entry name" value="Cytochrome P450"/>
    <property type="match status" value="1"/>
</dbReference>
<feature type="binding site" description="axial binding residue" evidence="7">
    <location>
        <position position="441"/>
    </location>
    <ligand>
        <name>heme</name>
        <dbReference type="ChEBI" id="CHEBI:30413"/>
    </ligand>
    <ligandPart>
        <name>Fe</name>
        <dbReference type="ChEBI" id="CHEBI:18248"/>
    </ligandPart>
</feature>
<comment type="similarity">
    <text evidence="1">Belongs to the cytochrome P450 family.</text>
</comment>
<dbReference type="AlphaFoldDB" id="A0A2J6RCK7"/>
<dbReference type="PANTHER" id="PTHR24291">
    <property type="entry name" value="CYTOCHROME P450 FAMILY 4"/>
    <property type="match status" value="1"/>
</dbReference>
<dbReference type="OrthoDB" id="10029320at2759"/>
<keyword evidence="5 7" id="KW-0408">Iron</keyword>
<dbReference type="PRINTS" id="PR00463">
    <property type="entry name" value="EP450I"/>
</dbReference>
<dbReference type="EMBL" id="KZ613951">
    <property type="protein sequence ID" value="PMD36237.1"/>
    <property type="molecule type" value="Genomic_DNA"/>
</dbReference>
<evidence type="ECO:0000313" key="8">
    <source>
        <dbReference type="EMBL" id="PMD36237.1"/>
    </source>
</evidence>
<dbReference type="Proteomes" id="UP000235786">
    <property type="component" value="Unassembled WGS sequence"/>
</dbReference>
<protein>
    <submittedName>
        <fullName evidence="8">Cytochrome P450</fullName>
    </submittedName>
</protein>
<evidence type="ECO:0000256" key="7">
    <source>
        <dbReference type="PIRSR" id="PIRSR602401-1"/>
    </source>
</evidence>
<evidence type="ECO:0000256" key="4">
    <source>
        <dbReference type="ARBA" id="ARBA00023002"/>
    </source>
</evidence>
<dbReference type="GO" id="GO:0020037">
    <property type="term" value="F:heme binding"/>
    <property type="evidence" value="ECO:0007669"/>
    <property type="project" value="InterPro"/>
</dbReference>
<dbReference type="GO" id="GO:0005506">
    <property type="term" value="F:iron ion binding"/>
    <property type="evidence" value="ECO:0007669"/>
    <property type="project" value="InterPro"/>
</dbReference>
<evidence type="ECO:0000256" key="3">
    <source>
        <dbReference type="ARBA" id="ARBA00022723"/>
    </source>
</evidence>
<evidence type="ECO:0000313" key="9">
    <source>
        <dbReference type="Proteomes" id="UP000235786"/>
    </source>
</evidence>
<evidence type="ECO:0000256" key="1">
    <source>
        <dbReference type="ARBA" id="ARBA00010617"/>
    </source>
</evidence>
<accession>A0A2J6RCK7</accession>
<keyword evidence="9" id="KW-1185">Reference proteome</keyword>
<dbReference type="Pfam" id="PF00067">
    <property type="entry name" value="p450"/>
    <property type="match status" value="2"/>
</dbReference>
<proteinExistence type="inferred from homology"/>